<keyword evidence="3 8" id="KW-0813">Transport</keyword>
<keyword evidence="4 8" id="KW-0653">Protein transport</keyword>
<dbReference type="InterPro" id="IPR050840">
    <property type="entry name" value="Adaptor_Complx_Large_Subunit"/>
</dbReference>
<protein>
    <recommendedName>
        <fullName evidence="8">AP-1 complex subunit gamma</fullName>
    </recommendedName>
</protein>
<comment type="subcellular location">
    <subcellularLocation>
        <location evidence="1">Cytoplasmic vesicle membrane</location>
    </subcellularLocation>
    <subcellularLocation>
        <location evidence="2">Golgi apparatus</location>
    </subcellularLocation>
</comment>
<dbReference type="InterPro" id="IPR013041">
    <property type="entry name" value="Clathrin_app_Ig-like_sf"/>
</dbReference>
<dbReference type="EMBL" id="HE612866">
    <property type="protein sequence ID" value="CCE65191.1"/>
    <property type="molecule type" value="Genomic_DNA"/>
</dbReference>
<evidence type="ECO:0000256" key="1">
    <source>
        <dbReference type="ARBA" id="ARBA00004156"/>
    </source>
</evidence>
<keyword evidence="6 8" id="KW-0472">Membrane</keyword>
<dbReference type="GeneID" id="11533344"/>
<dbReference type="InterPro" id="IPR008152">
    <property type="entry name" value="Clathrin_a/b/g-adaptin_app_Ig"/>
</dbReference>
<evidence type="ECO:0000256" key="5">
    <source>
        <dbReference type="ARBA" id="ARBA00023034"/>
    </source>
</evidence>
<dbReference type="OMA" id="AICAMRI"/>
<sequence length="839" mass="94514">MGSSLKSFIKDVRGAKTLSEERSIIQKQSAKVRTKLRDDHLSLEKRRKNIQKLMYLFILGEKTHFGQVECINLIASDEFVNKRLGYLAAVLLLDESQDLLTLLTNLMSNDLNHSNKYIVSLALTTLGFLSSPELVRDLYPDVNNILKTSKNVFLVKKALQCTAKMISKDITLFDVFSLDTIKDILNNNSLVCHGTLLGVGKVIQAYVKGFPAYLEMLKSDNTNIEAMEQILVADISEIIPEIILQLKNLNMKNTKPEYDVKGVCDPFLQAELIQTLKVIFQLENTAINDQFLNKFEDLLTFIATNTDPSKSSGQSILYETAKTIFSLNLEQSLRVLGINILANFLNGKNNNIKYVALNTLLQVIPQDPSAVQRHRKYILKCLFDPDVSIKSRALELTFAILDESNIVESITELVNFLEYSSEDNTDLNIYIVEHLVNAFDTIKVSDEKWKLDIFLKILELTGSYMTQERINDILITLNNVTNFDNKNHFVVKLLNISLKKYEEANKSVDLFSDNFAWKLVTVWCIGEYADLVLSKSKSSIISETNLTKYLVDLDTYCTAADTKILDYLLTATLKLSSKITNGKAIEDLRQIILTHTKDANLLIQMKSVQYELIFSQPVAIKKPILEIMPKFEKKQKPIFESIHRASSVIKKTEKPRSNNDLLLDLLGDDTIGDNSNARKPTNSDNSPQGNADKDLLADIFGSSNNRSESVSQTHIESVSKDHNTNSVQLPSDAAEIYDDDNITIYGQVNSIETRLAQIELYFKSKGNITELLSLCAVTKTQKLVMGTLIPSSDINTGNISKQSLKITGSGKLKLRVKLEFKIDGVDHSELFDHKFDHSI</sequence>
<dbReference type="Pfam" id="PF01602">
    <property type="entry name" value="Adaptin_N"/>
    <property type="match status" value="1"/>
</dbReference>
<reference evidence="11 12" key="1">
    <citation type="journal article" date="2011" name="Proc. Natl. Acad. Sci. U.S.A.">
        <title>Evolutionary erosion of yeast sex chromosomes by mating-type switching accidents.</title>
        <authorList>
            <person name="Gordon J.L."/>
            <person name="Armisen D."/>
            <person name="Proux-Wera E."/>
            <person name="Oheigeartaigh S.S."/>
            <person name="Byrne K.P."/>
            <person name="Wolfe K.H."/>
        </authorList>
    </citation>
    <scope>NUCLEOTIDE SEQUENCE [LARGE SCALE GENOMIC DNA]</scope>
    <source>
        <strain evidence="12">ATCC 24235 / CBS 4417 / NBRC 1672 / NRRL Y-8282 / UCD 70-5</strain>
    </source>
</reference>
<evidence type="ECO:0000256" key="2">
    <source>
        <dbReference type="ARBA" id="ARBA00004555"/>
    </source>
</evidence>
<feature type="domain" description="Clathrin adaptor alpha/beta/gamma-adaptin appendage Ig-like subdomain" evidence="10">
    <location>
        <begin position="726"/>
        <end position="836"/>
    </location>
</feature>
<organism evidence="11 12">
    <name type="scientific">Tetrapisispora phaffii (strain ATCC 24235 / CBS 4417 / NBRC 1672 / NRRL Y-8282 / UCD 70-5)</name>
    <name type="common">Yeast</name>
    <name type="synonym">Fabospora phaffii</name>
    <dbReference type="NCBI Taxonomy" id="1071381"/>
    <lineage>
        <taxon>Eukaryota</taxon>
        <taxon>Fungi</taxon>
        <taxon>Dikarya</taxon>
        <taxon>Ascomycota</taxon>
        <taxon>Saccharomycotina</taxon>
        <taxon>Saccharomycetes</taxon>
        <taxon>Saccharomycetales</taxon>
        <taxon>Saccharomycetaceae</taxon>
        <taxon>Tetrapisispora</taxon>
    </lineage>
</organism>
<dbReference type="HOGENOM" id="CLU_003824_0_1_1"/>
<evidence type="ECO:0000256" key="3">
    <source>
        <dbReference type="ARBA" id="ARBA00022448"/>
    </source>
</evidence>
<dbReference type="Gene3D" id="2.60.40.1230">
    <property type="match status" value="1"/>
</dbReference>
<dbReference type="SMART" id="SM00809">
    <property type="entry name" value="Alpha_adaptinC2"/>
    <property type="match status" value="1"/>
</dbReference>
<keyword evidence="7 8" id="KW-0968">Cytoplasmic vesicle</keyword>
<dbReference type="AlphaFoldDB" id="G8BZ63"/>
<gene>
    <name evidence="11" type="primary">TPHA0K00570</name>
    <name evidence="11" type="ordered locus">TPHA_0K00570</name>
</gene>
<feature type="compositionally biased region" description="Polar residues" evidence="9">
    <location>
        <begin position="701"/>
        <end position="716"/>
    </location>
</feature>
<evidence type="ECO:0000259" key="10">
    <source>
        <dbReference type="SMART" id="SM00809"/>
    </source>
</evidence>
<evidence type="ECO:0000256" key="7">
    <source>
        <dbReference type="ARBA" id="ARBA00023329"/>
    </source>
</evidence>
<evidence type="ECO:0000256" key="8">
    <source>
        <dbReference type="PIRNR" id="PIRNR037094"/>
    </source>
</evidence>
<dbReference type="InterPro" id="IPR011989">
    <property type="entry name" value="ARM-like"/>
</dbReference>
<keyword evidence="12" id="KW-1185">Reference proteome</keyword>
<dbReference type="GO" id="GO:0048203">
    <property type="term" value="P:vesicle targeting, trans-Golgi to endosome"/>
    <property type="evidence" value="ECO:0007669"/>
    <property type="project" value="EnsemblFungi"/>
</dbReference>
<dbReference type="PANTHER" id="PTHR22780">
    <property type="entry name" value="ADAPTIN, ALPHA/GAMMA/EPSILON"/>
    <property type="match status" value="1"/>
</dbReference>
<evidence type="ECO:0000313" key="11">
    <source>
        <dbReference type="EMBL" id="CCE65191.1"/>
    </source>
</evidence>
<dbReference type="STRING" id="1071381.G8BZ63"/>
<dbReference type="SUPFAM" id="SSF49348">
    <property type="entry name" value="Clathrin adaptor appendage domain"/>
    <property type="match status" value="1"/>
</dbReference>
<dbReference type="GO" id="GO:0030276">
    <property type="term" value="F:clathrin binding"/>
    <property type="evidence" value="ECO:0007669"/>
    <property type="project" value="EnsemblFungi"/>
</dbReference>
<dbReference type="PIRSF" id="PIRSF037094">
    <property type="entry name" value="AP1_complex_gamma"/>
    <property type="match status" value="1"/>
</dbReference>
<dbReference type="GO" id="GO:0030121">
    <property type="term" value="C:AP-1 adaptor complex"/>
    <property type="evidence" value="ECO:0007669"/>
    <property type="project" value="EnsemblFungi"/>
</dbReference>
<comment type="similarity">
    <text evidence="8">Belongs to the adaptor complexes large subunit family.</text>
</comment>
<evidence type="ECO:0000313" key="12">
    <source>
        <dbReference type="Proteomes" id="UP000005666"/>
    </source>
</evidence>
<dbReference type="SUPFAM" id="SSF48371">
    <property type="entry name" value="ARM repeat"/>
    <property type="match status" value="1"/>
</dbReference>
<accession>G8BZ63</accession>
<evidence type="ECO:0000256" key="4">
    <source>
        <dbReference type="ARBA" id="ARBA00022927"/>
    </source>
</evidence>
<dbReference type="Proteomes" id="UP000005666">
    <property type="component" value="Chromosome 11"/>
</dbReference>
<dbReference type="GO" id="GO:0006896">
    <property type="term" value="P:Golgi to vacuole transport"/>
    <property type="evidence" value="ECO:0007669"/>
    <property type="project" value="EnsemblFungi"/>
</dbReference>
<dbReference type="InterPro" id="IPR016024">
    <property type="entry name" value="ARM-type_fold"/>
</dbReference>
<evidence type="ECO:0000256" key="9">
    <source>
        <dbReference type="SAM" id="MobiDB-lite"/>
    </source>
</evidence>
<feature type="region of interest" description="Disordered" evidence="9">
    <location>
        <begin position="672"/>
        <end position="727"/>
    </location>
</feature>
<keyword evidence="5 8" id="KW-0333">Golgi apparatus</keyword>
<dbReference type="KEGG" id="tpf:TPHA_0K00570"/>
<proteinExistence type="inferred from homology"/>
<dbReference type="RefSeq" id="XP_003687625.1">
    <property type="nucleotide sequence ID" value="XM_003687577.1"/>
</dbReference>
<evidence type="ECO:0000256" key="6">
    <source>
        <dbReference type="ARBA" id="ARBA00023136"/>
    </source>
</evidence>
<name>G8BZ63_TETPH</name>
<feature type="compositionally biased region" description="Polar residues" evidence="9">
    <location>
        <begin position="672"/>
        <end position="689"/>
    </location>
</feature>
<dbReference type="Gene3D" id="1.25.10.10">
    <property type="entry name" value="Leucine-rich Repeat Variant"/>
    <property type="match status" value="1"/>
</dbReference>
<dbReference type="eggNOG" id="KOG1062">
    <property type="taxonomic scope" value="Eukaryota"/>
</dbReference>
<dbReference type="InterPro" id="IPR017107">
    <property type="entry name" value="AP1_complex_gsu"/>
</dbReference>
<dbReference type="GO" id="GO:0006886">
    <property type="term" value="P:intracellular protein transport"/>
    <property type="evidence" value="ECO:0007669"/>
    <property type="project" value="UniProtKB-UniRule"/>
</dbReference>
<dbReference type="GO" id="GO:0005829">
    <property type="term" value="C:cytosol"/>
    <property type="evidence" value="ECO:0007669"/>
    <property type="project" value="GOC"/>
</dbReference>
<dbReference type="OrthoDB" id="28053at2759"/>
<dbReference type="InterPro" id="IPR002553">
    <property type="entry name" value="Clathrin/coatomer_adapt-like_N"/>
</dbReference>